<accession>A0A8E6B8A7</accession>
<dbReference type="InterPro" id="IPR049177">
    <property type="entry name" value="MgtC_SapB_SrpB_YhiD_N"/>
</dbReference>
<feature type="transmembrane region" description="Helical" evidence="9">
    <location>
        <begin position="59"/>
        <end position="79"/>
    </location>
</feature>
<dbReference type="PANTHER" id="PTHR33778:SF3">
    <property type="entry name" value="PROTEIN MGTC"/>
    <property type="match status" value="1"/>
</dbReference>
<dbReference type="PRINTS" id="PR01837">
    <property type="entry name" value="MGTCSAPBPROT"/>
</dbReference>
<gene>
    <name evidence="12" type="ORF">KIH39_04570</name>
</gene>
<evidence type="ECO:0000256" key="6">
    <source>
        <dbReference type="ARBA" id="ARBA00022989"/>
    </source>
</evidence>
<keyword evidence="7 9" id="KW-0472">Membrane</keyword>
<dbReference type="RefSeq" id="WP_213498087.1">
    <property type="nucleotide sequence ID" value="NZ_CP074694.1"/>
</dbReference>
<comment type="function">
    <text evidence="8">Virulence factor required for growth in low Mg(2+) medium and for intramacrophage survival. May be involved in regulating membrane potential by activating Na(+)/K(+)-ATPase.</text>
</comment>
<dbReference type="Pfam" id="PF21770">
    <property type="entry name" value="MgtC_SapB_C"/>
    <property type="match status" value="1"/>
</dbReference>
<protein>
    <recommendedName>
        <fullName evidence="3">Protein MgtC</fullName>
    </recommendedName>
</protein>
<name>A0A8E6B8A7_9BACT</name>
<dbReference type="KEGG" id="tsph:KIH39_04570"/>
<reference evidence="12" key="1">
    <citation type="submission" date="2021-05" db="EMBL/GenBank/DDBJ databases">
        <title>Complete genome sequence of the cellulolytic planctomycete Telmatocola sphagniphila SP2T and characterization of the first cellulase from planctomycetes.</title>
        <authorList>
            <person name="Rakitin A.L."/>
            <person name="Beletsky A.V."/>
            <person name="Naumoff D.G."/>
            <person name="Kulichevskaya I.S."/>
            <person name="Mardanov A.V."/>
            <person name="Ravin N.V."/>
            <person name="Dedysh S.N."/>
        </authorList>
    </citation>
    <scope>NUCLEOTIDE SEQUENCE</scope>
    <source>
        <strain evidence="12">SP2T</strain>
    </source>
</reference>
<comment type="subcellular location">
    <subcellularLocation>
        <location evidence="1">Cell membrane</location>
        <topology evidence="1">Multi-pass membrane protein</topology>
    </subcellularLocation>
</comment>
<evidence type="ECO:0000256" key="7">
    <source>
        <dbReference type="ARBA" id="ARBA00023136"/>
    </source>
</evidence>
<proteinExistence type="inferred from homology"/>
<evidence type="ECO:0000256" key="4">
    <source>
        <dbReference type="ARBA" id="ARBA00022475"/>
    </source>
</evidence>
<keyword evidence="4" id="KW-1003">Cell membrane</keyword>
<dbReference type="PANTHER" id="PTHR33778">
    <property type="entry name" value="PROTEIN MGTC"/>
    <property type="match status" value="1"/>
</dbReference>
<dbReference type="Proteomes" id="UP000676194">
    <property type="component" value="Chromosome"/>
</dbReference>
<evidence type="ECO:0000256" key="5">
    <source>
        <dbReference type="ARBA" id="ARBA00022692"/>
    </source>
</evidence>
<dbReference type="AlphaFoldDB" id="A0A8E6B8A7"/>
<keyword evidence="5 9" id="KW-0812">Transmembrane</keyword>
<dbReference type="InterPro" id="IPR048640">
    <property type="entry name" value="MgtC-like_C"/>
</dbReference>
<evidence type="ECO:0000256" key="8">
    <source>
        <dbReference type="ARBA" id="ARBA00025369"/>
    </source>
</evidence>
<evidence type="ECO:0000256" key="9">
    <source>
        <dbReference type="SAM" id="Phobius"/>
    </source>
</evidence>
<keyword evidence="13" id="KW-1185">Reference proteome</keyword>
<feature type="domain" description="MgtC-like C-terminal" evidence="11">
    <location>
        <begin position="147"/>
        <end position="224"/>
    </location>
</feature>
<feature type="domain" description="MgtC/SapB/SrpB/YhiD N-terminal" evidence="10">
    <location>
        <begin position="11"/>
        <end position="129"/>
    </location>
</feature>
<evidence type="ECO:0000313" key="12">
    <source>
        <dbReference type="EMBL" id="QVL33197.1"/>
    </source>
</evidence>
<dbReference type="GO" id="GO:0005886">
    <property type="term" value="C:plasma membrane"/>
    <property type="evidence" value="ECO:0007669"/>
    <property type="project" value="UniProtKB-SubCell"/>
</dbReference>
<evidence type="ECO:0000256" key="3">
    <source>
        <dbReference type="ARBA" id="ARBA00013833"/>
    </source>
</evidence>
<comment type="similarity">
    <text evidence="2">Belongs to the MgtC/SapB family.</text>
</comment>
<evidence type="ECO:0000313" key="13">
    <source>
        <dbReference type="Proteomes" id="UP000676194"/>
    </source>
</evidence>
<evidence type="ECO:0000256" key="1">
    <source>
        <dbReference type="ARBA" id="ARBA00004651"/>
    </source>
</evidence>
<evidence type="ECO:0000259" key="10">
    <source>
        <dbReference type="Pfam" id="PF02308"/>
    </source>
</evidence>
<feature type="transmembrane region" description="Helical" evidence="9">
    <location>
        <begin position="35"/>
        <end position="53"/>
    </location>
</feature>
<organism evidence="12 13">
    <name type="scientific">Telmatocola sphagniphila</name>
    <dbReference type="NCBI Taxonomy" id="1123043"/>
    <lineage>
        <taxon>Bacteria</taxon>
        <taxon>Pseudomonadati</taxon>
        <taxon>Planctomycetota</taxon>
        <taxon>Planctomycetia</taxon>
        <taxon>Gemmatales</taxon>
        <taxon>Gemmataceae</taxon>
    </lineage>
</organism>
<dbReference type="InterPro" id="IPR003416">
    <property type="entry name" value="MgtC/SapB/SrpB/YhiD_fam"/>
</dbReference>
<evidence type="ECO:0000259" key="11">
    <source>
        <dbReference type="Pfam" id="PF21770"/>
    </source>
</evidence>
<dbReference type="EMBL" id="CP074694">
    <property type="protein sequence ID" value="QVL33197.1"/>
    <property type="molecule type" value="Genomic_DNA"/>
</dbReference>
<keyword evidence="6 9" id="KW-1133">Transmembrane helix</keyword>
<feature type="transmembrane region" description="Helical" evidence="9">
    <location>
        <begin position="6"/>
        <end position="23"/>
    </location>
</feature>
<dbReference type="Pfam" id="PF02308">
    <property type="entry name" value="MgtC"/>
    <property type="match status" value="1"/>
</dbReference>
<evidence type="ECO:0000256" key="2">
    <source>
        <dbReference type="ARBA" id="ARBA00009298"/>
    </source>
</evidence>
<dbReference type="Gene3D" id="3.30.70.260">
    <property type="match status" value="1"/>
</dbReference>
<sequence length="229" mass="25156">MHSWQFMLNIFLAILFGAAIGFERQWRHHTAGLRTNTLVSLGAAMFVSLSLLMDDKASPTRIASYIVSGLGFLGGGVILRDGMNVKGINTAATIWCTGAIGTLSGAGFLIEALTGTIAILFVNIGLRPVVAKIETRRRIAPDVETYYRVRIRCKGHHEAVVRMILLRHVGANERMSILSLATDESEKDGPMVVAEIYAVERNDRFMEDIIARVSIEPDVLGASWEKVQT</sequence>